<dbReference type="InterPro" id="IPR058192">
    <property type="entry name" value="WHD_ROQ1-like"/>
</dbReference>
<dbReference type="InterPro" id="IPR000157">
    <property type="entry name" value="TIR_dom"/>
</dbReference>
<evidence type="ECO:0000256" key="7">
    <source>
        <dbReference type="ARBA" id="ARBA00047304"/>
    </source>
</evidence>
<dbReference type="EC" id="3.2.2.6" evidence="1"/>
<dbReference type="PANTHER" id="PTHR11017:SF243">
    <property type="entry name" value="ADP-RIBOSYL CYCLASE_CYCLIC ADP-RIBOSE HYDROLASE"/>
    <property type="match status" value="1"/>
</dbReference>
<dbReference type="InterPro" id="IPR035897">
    <property type="entry name" value="Toll_tir_struct_dom_sf"/>
</dbReference>
<keyword evidence="2" id="KW-0433">Leucine-rich repeat</keyword>
<dbReference type="PRINTS" id="PR00364">
    <property type="entry name" value="DISEASERSIST"/>
</dbReference>
<dbReference type="InterPro" id="IPR042197">
    <property type="entry name" value="Apaf_helical"/>
</dbReference>
<feature type="compositionally biased region" description="Basic and acidic residues" evidence="9">
    <location>
        <begin position="1267"/>
        <end position="1283"/>
    </location>
</feature>
<evidence type="ECO:0000256" key="5">
    <source>
        <dbReference type="ARBA" id="ARBA00022821"/>
    </source>
</evidence>
<evidence type="ECO:0000256" key="1">
    <source>
        <dbReference type="ARBA" id="ARBA00011982"/>
    </source>
</evidence>
<dbReference type="Gene3D" id="1.10.8.430">
    <property type="entry name" value="Helical domain of apoptotic protease-activating factors"/>
    <property type="match status" value="1"/>
</dbReference>
<protein>
    <recommendedName>
        <fullName evidence="1">ADP-ribosyl cyclase/cyclic ADP-ribose hydrolase</fullName>
        <ecNumber evidence="1">3.2.2.6</ecNumber>
    </recommendedName>
</protein>
<dbReference type="Pfam" id="PF20160">
    <property type="entry name" value="C-JID"/>
    <property type="match status" value="1"/>
</dbReference>
<gene>
    <name evidence="11" type="ORF">PIB30_000748</name>
</gene>
<keyword evidence="8" id="KW-0175">Coiled coil</keyword>
<evidence type="ECO:0000256" key="6">
    <source>
        <dbReference type="ARBA" id="ARBA00023027"/>
    </source>
</evidence>
<dbReference type="PANTHER" id="PTHR11017">
    <property type="entry name" value="LEUCINE-RICH REPEAT-CONTAINING PROTEIN"/>
    <property type="match status" value="1"/>
</dbReference>
<dbReference type="Gene3D" id="3.40.50.300">
    <property type="entry name" value="P-loop containing nucleotide triphosphate hydrolases"/>
    <property type="match status" value="1"/>
</dbReference>
<sequence>MSCSTKKYDVFLSFRGEDTRTNFTSHLYSALDQKSIRTYIDYQLNRGEDVWPPLAKAIEDSHVSVVVFSENYASSKWCLEELIKILQCRKDFGQVVIPVFYETDPSHIRKQSGSYGKAFAKHERDLWVAGRDSDSNKQRVENWRAALTEAANISGWDSRNHKDDSQLIANVVNDVLQKRYLRHPIELKGLVGTEEICKNVELLMKRVRVIGIWGMGGIGKTTIAKVLFAKLFPQYDNVCFVVKEISVDRLLFELLKEESSTSNVVGLAFDMKRLSNKKVLIVLDDVDSLDQLEHLCRDFRDLSEDSRLIITTRNRQLLAGRVDWIYKVEKWKASESLQLFSLEAFKESHPQSGYEHLSAMAVKYAGGIPLALKVLGSYLRSKSIKFWESTLRKLKKYPNETILNLLKVSYDGLDDLEKKIFLDIAFFFNGEEKDHVISILDACGFEASSGIDVLEDKALITISYNNTIEMHELLQKMGFDIVRRECSGDLAKRSRLRDTEVRAVLKDNKGTDAVEGITLDLSLIKEIHLNVDTFQRMNNMRFLRFYIPLGQSPGHMCLPRALKSFSNKLRYFEWNGYPLESLPPTFHAKLLVEIRMPHSRVEQLWRGKQELDNLESIDLSECKHLIMLPDLSKASRLKWVNLSGCESLCALHSSILSSDTLVTLILDRCTNLGSVKGEKHLKSLKNISVNGCSSLKEFAVSSYLIENLDLSKTGIETLDTSIGNLPNLIWLNLEGLKLKHLQPEISCLTSLKELKISYSGLVTDKQQLHVLFDGLRSLQILHLKDCANLFELPDNIGALSKLQELRLDGSSVRSLPTTIKHLLALEILSLKNCRELLTLPELPSFVKEFYAHNCISLVTVPNLKSFATKMVGKTKHISFKNSLKLNGNSLYSIMESMHLTMLSAAFHNLLVRRSHVASNGYNYNCVDACLPGSRVPEQVTYRVTKSSSITVHLPTCSDLLGFIYCVVLSPSNGIKQRGAKIQCECNAAGGLKATWQDKADSELNSDHVYLWYDPFHCDNILRFYEPKVCFEFSVTTDTGEVDGSIAIQECGVHLITDSELQHVLPELEMDLDKRTDFEKGLDIESGKARWLYPYASKDHNQNLVTPPPPPTPSTPPLPQPKTRKKVRSQKEKGSSKRKRKQNQGTALCCCDRKVATKNLKSGIVEVDPRSTEHFPDVEKSMESNCKKIKNVARTGLGENNSKSTNAVKSKGSENVLENVSEDMPVQNFYDQPNTIEGCKHLEENPMLLRRQLLIHPDICDLTIEEPNQEREKDEIGFDKPKPEDESDEDPLDELESILLGSQKSSPKPACSSGDVAIREALHNIECILEKSLESIHDDTDLQHKLQISLQCIEQATDEKVSPSITKLIKSMTSSVEDLIKSFASTRKAVEDHTSRLEQKEKLVQQMLDARKQQELLKERMEQYNFEAEILDREVEDLDEQIRVLVEQRKIIQMKRTKLNMDLEECNGKRRKLTDEAKNWVAESKELMLTIDNSQVSYAHAITKQEKLNNKWEGFRASFSQNLRS</sequence>
<evidence type="ECO:0000259" key="10">
    <source>
        <dbReference type="PROSITE" id="PS50104"/>
    </source>
</evidence>
<dbReference type="SUPFAM" id="SSF52200">
    <property type="entry name" value="Toll/Interleukin receptor TIR domain"/>
    <property type="match status" value="1"/>
</dbReference>
<keyword evidence="6" id="KW-0520">NAD</keyword>
<dbReference type="InterPro" id="IPR045344">
    <property type="entry name" value="C-JID"/>
</dbReference>
<feature type="region of interest" description="Disordered" evidence="9">
    <location>
        <begin position="1098"/>
        <end position="1144"/>
    </location>
</feature>
<dbReference type="InterPro" id="IPR032675">
    <property type="entry name" value="LRR_dom_sf"/>
</dbReference>
<dbReference type="SUPFAM" id="SSF52540">
    <property type="entry name" value="P-loop containing nucleoside triphosphate hydrolases"/>
    <property type="match status" value="1"/>
</dbReference>
<keyword evidence="12" id="KW-1185">Reference proteome</keyword>
<dbReference type="SMART" id="SM00255">
    <property type="entry name" value="TIR"/>
    <property type="match status" value="1"/>
</dbReference>
<dbReference type="EMBL" id="JASCZI010271862">
    <property type="protein sequence ID" value="MED6215743.1"/>
    <property type="molecule type" value="Genomic_DNA"/>
</dbReference>
<dbReference type="SUPFAM" id="SSF52058">
    <property type="entry name" value="L domain-like"/>
    <property type="match status" value="1"/>
</dbReference>
<evidence type="ECO:0000256" key="9">
    <source>
        <dbReference type="SAM" id="MobiDB-lite"/>
    </source>
</evidence>
<dbReference type="InterPro" id="IPR002182">
    <property type="entry name" value="NB-ARC"/>
</dbReference>
<dbReference type="SUPFAM" id="SSF46785">
    <property type="entry name" value="Winged helix' DNA-binding domain"/>
    <property type="match status" value="1"/>
</dbReference>
<proteinExistence type="predicted"/>
<dbReference type="Pfam" id="PF23282">
    <property type="entry name" value="WHD_ROQ1"/>
    <property type="match status" value="1"/>
</dbReference>
<feature type="domain" description="TIR" evidence="10">
    <location>
        <begin position="6"/>
        <end position="179"/>
    </location>
</feature>
<organism evidence="11 12">
    <name type="scientific">Stylosanthes scabra</name>
    <dbReference type="NCBI Taxonomy" id="79078"/>
    <lineage>
        <taxon>Eukaryota</taxon>
        <taxon>Viridiplantae</taxon>
        <taxon>Streptophyta</taxon>
        <taxon>Embryophyta</taxon>
        <taxon>Tracheophyta</taxon>
        <taxon>Spermatophyta</taxon>
        <taxon>Magnoliopsida</taxon>
        <taxon>eudicotyledons</taxon>
        <taxon>Gunneridae</taxon>
        <taxon>Pentapetalae</taxon>
        <taxon>rosids</taxon>
        <taxon>fabids</taxon>
        <taxon>Fabales</taxon>
        <taxon>Fabaceae</taxon>
        <taxon>Papilionoideae</taxon>
        <taxon>50 kb inversion clade</taxon>
        <taxon>dalbergioids sensu lato</taxon>
        <taxon>Dalbergieae</taxon>
        <taxon>Pterocarpus clade</taxon>
        <taxon>Stylosanthes</taxon>
    </lineage>
</organism>
<name>A0ABU6Z350_9FABA</name>
<evidence type="ECO:0000256" key="3">
    <source>
        <dbReference type="ARBA" id="ARBA00022737"/>
    </source>
</evidence>
<comment type="catalytic activity">
    <reaction evidence="7">
        <text>NAD(+) + H2O = ADP-D-ribose + nicotinamide + H(+)</text>
        <dbReference type="Rhea" id="RHEA:16301"/>
        <dbReference type="ChEBI" id="CHEBI:15377"/>
        <dbReference type="ChEBI" id="CHEBI:15378"/>
        <dbReference type="ChEBI" id="CHEBI:17154"/>
        <dbReference type="ChEBI" id="CHEBI:57540"/>
        <dbReference type="ChEBI" id="CHEBI:57967"/>
        <dbReference type="EC" id="3.2.2.6"/>
    </reaction>
    <physiologicalReaction direction="left-to-right" evidence="7">
        <dbReference type="Rhea" id="RHEA:16302"/>
    </physiologicalReaction>
</comment>
<keyword evidence="4" id="KW-0378">Hydrolase</keyword>
<evidence type="ECO:0000256" key="8">
    <source>
        <dbReference type="SAM" id="Coils"/>
    </source>
</evidence>
<dbReference type="PROSITE" id="PS50104">
    <property type="entry name" value="TIR"/>
    <property type="match status" value="1"/>
</dbReference>
<reference evidence="11 12" key="1">
    <citation type="journal article" date="2023" name="Plants (Basel)">
        <title>Bridging the Gap: Combining Genomics and Transcriptomics Approaches to Understand Stylosanthes scabra, an Orphan Legume from the Brazilian Caatinga.</title>
        <authorList>
            <person name="Ferreira-Neto J.R.C."/>
            <person name="da Silva M.D."/>
            <person name="Binneck E."/>
            <person name="de Melo N.F."/>
            <person name="da Silva R.H."/>
            <person name="de Melo A.L.T.M."/>
            <person name="Pandolfi V."/>
            <person name="Bustamante F.O."/>
            <person name="Brasileiro-Vidal A.C."/>
            <person name="Benko-Iseppon A.M."/>
        </authorList>
    </citation>
    <scope>NUCLEOTIDE SEQUENCE [LARGE SCALE GENOMIC DNA]</scope>
    <source>
        <tissue evidence="11">Leaves</tissue>
    </source>
</reference>
<feature type="region of interest" description="Disordered" evidence="9">
    <location>
        <begin position="1264"/>
        <end position="1291"/>
    </location>
</feature>
<accession>A0ABU6Z350</accession>
<keyword evidence="3" id="KW-0677">Repeat</keyword>
<dbReference type="InterPro" id="IPR044974">
    <property type="entry name" value="Disease_R_plants"/>
</dbReference>
<evidence type="ECO:0000313" key="11">
    <source>
        <dbReference type="EMBL" id="MED6215743.1"/>
    </source>
</evidence>
<feature type="coiled-coil region" evidence="8">
    <location>
        <begin position="1389"/>
        <end position="1482"/>
    </location>
</feature>
<dbReference type="Proteomes" id="UP001341840">
    <property type="component" value="Unassembled WGS sequence"/>
</dbReference>
<dbReference type="Gene3D" id="3.80.10.10">
    <property type="entry name" value="Ribonuclease Inhibitor"/>
    <property type="match status" value="2"/>
</dbReference>
<dbReference type="InterPro" id="IPR027417">
    <property type="entry name" value="P-loop_NTPase"/>
</dbReference>
<dbReference type="Pfam" id="PF01582">
    <property type="entry name" value="TIR"/>
    <property type="match status" value="1"/>
</dbReference>
<evidence type="ECO:0000313" key="12">
    <source>
        <dbReference type="Proteomes" id="UP001341840"/>
    </source>
</evidence>
<evidence type="ECO:0000256" key="4">
    <source>
        <dbReference type="ARBA" id="ARBA00022801"/>
    </source>
</evidence>
<feature type="compositionally biased region" description="Pro residues" evidence="9">
    <location>
        <begin position="1105"/>
        <end position="1119"/>
    </location>
</feature>
<keyword evidence="5" id="KW-0611">Plant defense</keyword>
<dbReference type="Pfam" id="PF00931">
    <property type="entry name" value="NB-ARC"/>
    <property type="match status" value="1"/>
</dbReference>
<evidence type="ECO:0000256" key="2">
    <source>
        <dbReference type="ARBA" id="ARBA00022614"/>
    </source>
</evidence>
<comment type="caution">
    <text evidence="11">The sequence shown here is derived from an EMBL/GenBank/DDBJ whole genome shotgun (WGS) entry which is preliminary data.</text>
</comment>
<dbReference type="InterPro" id="IPR036390">
    <property type="entry name" value="WH_DNA-bd_sf"/>
</dbReference>
<dbReference type="Gene3D" id="3.40.50.10140">
    <property type="entry name" value="Toll/interleukin-1 receptor homology (TIR) domain"/>
    <property type="match status" value="1"/>
</dbReference>